<protein>
    <submittedName>
        <fullName evidence="2">Uncharacterized protein</fullName>
    </submittedName>
</protein>
<dbReference type="EMBL" id="CP058627">
    <property type="protein sequence ID" value="QLG88167.1"/>
    <property type="molecule type" value="Genomic_DNA"/>
</dbReference>
<dbReference type="AlphaFoldDB" id="A0A7H9BHQ7"/>
<dbReference type="Proteomes" id="UP000509597">
    <property type="component" value="Chromosome"/>
</dbReference>
<gene>
    <name evidence="2" type="ORF">HQ393_07800</name>
</gene>
<feature type="compositionally biased region" description="Basic and acidic residues" evidence="1">
    <location>
        <begin position="62"/>
        <end position="72"/>
    </location>
</feature>
<dbReference type="KEGG" id="chiz:HQ393_07800"/>
<accession>A0A7H9BHQ7</accession>
<reference evidence="2 3" key="1">
    <citation type="submission" date="2020-07" db="EMBL/GenBank/DDBJ databases">
        <title>Complete genome sequence of Chitinibacter sp. 2T18.</title>
        <authorList>
            <person name="Bae J.-W."/>
            <person name="Choi J.-W."/>
        </authorList>
    </citation>
    <scope>NUCLEOTIDE SEQUENCE [LARGE SCALE GENOMIC DNA]</scope>
    <source>
        <strain evidence="2 3">2T18</strain>
    </source>
</reference>
<evidence type="ECO:0000256" key="1">
    <source>
        <dbReference type="SAM" id="MobiDB-lite"/>
    </source>
</evidence>
<evidence type="ECO:0000313" key="2">
    <source>
        <dbReference type="EMBL" id="QLG88167.1"/>
    </source>
</evidence>
<keyword evidence="3" id="KW-1185">Reference proteome</keyword>
<proteinExistence type="predicted"/>
<evidence type="ECO:0000313" key="3">
    <source>
        <dbReference type="Proteomes" id="UP000509597"/>
    </source>
</evidence>
<dbReference type="RefSeq" id="WP_179358246.1">
    <property type="nucleotide sequence ID" value="NZ_CP058627.1"/>
</dbReference>
<name>A0A7H9BHQ7_9NEIS</name>
<sequence>MTQSTEYQSSWFASFAGYILALSASNGEINMSSISSAMNFSSSLSQTLTQGAQQTARAIGEGSEKLDRKKEQISQQALQDIQAKQAIAQKMDSARNKIDTYA</sequence>
<feature type="region of interest" description="Disordered" evidence="1">
    <location>
        <begin position="52"/>
        <end position="73"/>
    </location>
</feature>
<organism evidence="2 3">
    <name type="scientific">Chitinibacter bivalviorum</name>
    <dbReference type="NCBI Taxonomy" id="2739434"/>
    <lineage>
        <taxon>Bacteria</taxon>
        <taxon>Pseudomonadati</taxon>
        <taxon>Pseudomonadota</taxon>
        <taxon>Betaproteobacteria</taxon>
        <taxon>Neisseriales</taxon>
        <taxon>Chitinibacteraceae</taxon>
        <taxon>Chitinibacter</taxon>
    </lineage>
</organism>